<organism evidence="14 15">
    <name type="scientific">Batrachochytrium dendrobatidis (strain JEL423)</name>
    <dbReference type="NCBI Taxonomy" id="403673"/>
    <lineage>
        <taxon>Eukaryota</taxon>
        <taxon>Fungi</taxon>
        <taxon>Fungi incertae sedis</taxon>
        <taxon>Chytridiomycota</taxon>
        <taxon>Chytridiomycota incertae sedis</taxon>
        <taxon>Chytridiomycetes</taxon>
        <taxon>Rhizophydiales</taxon>
        <taxon>Rhizophydiales incertae sedis</taxon>
        <taxon>Batrachochytrium</taxon>
    </lineage>
</organism>
<evidence type="ECO:0000256" key="4">
    <source>
        <dbReference type="ARBA" id="ARBA00022454"/>
    </source>
</evidence>
<evidence type="ECO:0000256" key="1">
    <source>
        <dbReference type="ARBA" id="ARBA00004123"/>
    </source>
</evidence>
<dbReference type="Pfam" id="PF12922">
    <property type="entry name" value="Cnd1_N"/>
    <property type="match status" value="1"/>
</dbReference>
<protein>
    <recommendedName>
        <fullName evidence="10">Condensin complex subunit 1</fullName>
    </recommendedName>
</protein>
<dbReference type="InterPro" id="IPR032682">
    <property type="entry name" value="Cnd1_C"/>
</dbReference>
<evidence type="ECO:0000256" key="5">
    <source>
        <dbReference type="ARBA" id="ARBA00022618"/>
    </source>
</evidence>
<dbReference type="InterPro" id="IPR016024">
    <property type="entry name" value="ARM-type_fold"/>
</dbReference>
<keyword evidence="4" id="KW-0158">Chromosome</keyword>
<dbReference type="eggNOG" id="KOG1276">
    <property type="taxonomic scope" value="Eukaryota"/>
</dbReference>
<dbReference type="InterPro" id="IPR007673">
    <property type="entry name" value="Condensin_cplx_su1"/>
</dbReference>
<sequence length="1238" mass="140791">MNFFVLHEELLLWQEVSTVSTNSFDYEVPVPALSLDETEHILDELVVLLQDDPSSLLQPRPFDTCKSYIKHMRCLTPASADKFSDILISAFGQAIASITLDLAENASHNFEADRILAEKFAFLLVSWIQTATAISKEETTQTSTTVKSLKSKSKLSSLAQDNQQWDWIGQRERIITHLEHLVELELDRLILATSERDVLTRDIADRHFTEKDLKAAKTISKLLVKFSEMRPKEFLKSMAFMQCQFDSEIYAIRCAMIEVVGNLIHLHLVNDTSESAAKSLHSYYDILEERLRDVNYYVRAKVLQVIMKLSERRQDAPAVTDIPLDTRHQLVALTINRLQDKASIVRKNAIKLLAHFIETSPFIAIEEDQGRLSLKYFETHKADLLRVMESKYPTEVLEMLIHGTNTTIEEATKGNANDDVSMDASASESDTDAMTIVNEADADTTAQDSSNSNAVNAIDPIQLNDIELQRLRVLLKYYDDGIQFINQINGAVSLLCDLLSSSIKTEVIETMRFFVVAFRFEMESSWEGVRRMVHKIWDKDTTDNESSGIREHVIRCYESLFLDPPEGPRAVEDVIADNLVALTQRMNLAELTSLEQLISTMVQTDRFNMKAVQSTQTCPLQNVKDILLQNIDRLVRNGLGEGDKISLVLSRHTCLTLQHAAANKRQKDHAMFQRLSTIILTPTMSLDWFGFCEQAINTIYALAEQPDMIVGSLVKQLACRVFGSMNTATSVPSISTDIMSELSNAISSKLVIGETQSNPPTTATTNSIHLAQLCFLVGHVAIKQIVHLEIIENEWKRRCHSVKNNQTPSKHGATSDLEQTTGTVEDEFTDRVIYVREHELLFGPKSLLGVFGPLLTHICLNNRTFQNPTLQIMSTLALCKFMCVSSQFCESHLPLLFTILERSDNPTIRSNTLISLGDMTISFNFLIDQSIAHLYQRLTDSDLSVRKNTLMVLTFLILNGMIKVKGQIFEMAKCLEDKDKRISDLAKLFFTELSTKDNAIYNNLPDMISNLECVEEDKYRRIMKFLFEFIKQDRQSESIIDKLCARFCNANTERQWQDIAFCLSLISFSTEKSLKKLVDALPMYQDKLHPEKVYKYFTDIIKKVKKIPGKPELKQMVDEYEKTLQELHVKCVENHEAVIKAEQDKKITSHLPKAMVINKQFNRRDELEHSSDEEDKSAEPEVQKELEENDKIENSDSETETVVFDAFPKRTRSVVSKLPKHIGGSPVTRRQINAMGDN</sequence>
<dbReference type="GO" id="GO:0000779">
    <property type="term" value="C:condensed chromosome, centromeric region"/>
    <property type="evidence" value="ECO:0007669"/>
    <property type="project" value="TreeGrafter"/>
</dbReference>
<dbReference type="InterPro" id="IPR026971">
    <property type="entry name" value="CND1/NCAPD3"/>
</dbReference>
<dbReference type="SUPFAM" id="SSF48371">
    <property type="entry name" value="ARM repeat"/>
    <property type="match status" value="1"/>
</dbReference>
<keyword evidence="8" id="KW-0539">Nucleus</keyword>
<feature type="domain" description="Condensin complex subunit 1 N-terminal" evidence="13">
    <location>
        <begin position="79"/>
        <end position="199"/>
    </location>
</feature>
<dbReference type="PIRSF" id="PIRSF017127">
    <property type="entry name" value="Condensin_D2"/>
    <property type="match status" value="1"/>
</dbReference>
<comment type="function">
    <text evidence="10">Regulatory subunit of the condensin complex, a complex required for conversion of interphase chromatin into mitotic-like condense chromosomes. The condensin complex probably introduces positive supercoils into relaxed DNA in the presence of type I topoisomerases and converts nicked DNA into positive knotted forms in the presence of type II topoisomerases.</text>
</comment>
<evidence type="ECO:0000256" key="9">
    <source>
        <dbReference type="ARBA" id="ARBA00023306"/>
    </source>
</evidence>
<dbReference type="STRING" id="403673.A0A177W8G6"/>
<dbReference type="PANTHER" id="PTHR14222">
    <property type="entry name" value="CONDENSIN"/>
    <property type="match status" value="1"/>
</dbReference>
<keyword evidence="7 10" id="KW-0226">DNA condensation</keyword>
<evidence type="ECO:0000313" key="14">
    <source>
        <dbReference type="EMBL" id="OAJ36397.1"/>
    </source>
</evidence>
<dbReference type="Pfam" id="PF12717">
    <property type="entry name" value="Cnd1"/>
    <property type="match status" value="1"/>
</dbReference>
<gene>
    <name evidence="14" type="ORF">BDEG_20575</name>
</gene>
<name>A0A177W8G6_BATDL</name>
<keyword evidence="5 10" id="KW-0132">Cell division</keyword>
<comment type="similarity">
    <text evidence="3 10">Belongs to the CND1 (condensin subunit 1) family.</text>
</comment>
<dbReference type="GO" id="GO:0005634">
    <property type="term" value="C:nucleus"/>
    <property type="evidence" value="ECO:0007669"/>
    <property type="project" value="UniProtKB-SubCell"/>
</dbReference>
<evidence type="ECO:0000259" key="13">
    <source>
        <dbReference type="Pfam" id="PF12922"/>
    </source>
</evidence>
<evidence type="ECO:0000256" key="2">
    <source>
        <dbReference type="ARBA" id="ARBA00004286"/>
    </source>
</evidence>
<dbReference type="PANTHER" id="PTHR14222:SF2">
    <property type="entry name" value="CONDENSIN COMPLEX SUBUNIT 1"/>
    <property type="match status" value="1"/>
</dbReference>
<dbReference type="Proteomes" id="UP000077115">
    <property type="component" value="Unassembled WGS sequence"/>
</dbReference>
<dbReference type="AlphaFoldDB" id="A0A177W8G6"/>
<keyword evidence="6 10" id="KW-0498">Mitosis</keyword>
<accession>A0A177W8G6</accession>
<comment type="subcellular location">
    <subcellularLocation>
        <location evidence="2">Chromosome</location>
    </subcellularLocation>
    <subcellularLocation>
        <location evidence="1">Nucleus</location>
    </subcellularLocation>
</comment>
<proteinExistence type="inferred from homology"/>
<dbReference type="GO" id="GO:0010032">
    <property type="term" value="P:meiotic chromosome condensation"/>
    <property type="evidence" value="ECO:0007669"/>
    <property type="project" value="TreeGrafter"/>
</dbReference>
<dbReference type="InterPro" id="IPR024324">
    <property type="entry name" value="Condensin_cplx_su1_N"/>
</dbReference>
<evidence type="ECO:0000256" key="7">
    <source>
        <dbReference type="ARBA" id="ARBA00023067"/>
    </source>
</evidence>
<feature type="compositionally biased region" description="Basic and acidic residues" evidence="11">
    <location>
        <begin position="1177"/>
        <end position="1194"/>
    </location>
</feature>
<dbReference type="GO" id="GO:0000796">
    <property type="term" value="C:condensin complex"/>
    <property type="evidence" value="ECO:0007669"/>
    <property type="project" value="TreeGrafter"/>
</dbReference>
<dbReference type="VEuPathDB" id="FungiDB:BDEG_20575"/>
<evidence type="ECO:0000313" key="15">
    <source>
        <dbReference type="Proteomes" id="UP000077115"/>
    </source>
</evidence>
<dbReference type="OrthoDB" id="436262at2759"/>
<evidence type="ECO:0000256" key="11">
    <source>
        <dbReference type="SAM" id="MobiDB-lite"/>
    </source>
</evidence>
<reference evidence="14 15" key="2">
    <citation type="submission" date="2016-05" db="EMBL/GenBank/DDBJ databases">
        <title>Lineage-specific infection strategies underlie the spectrum of fungal disease in amphibians.</title>
        <authorList>
            <person name="Cuomo C.A."/>
            <person name="Farrer R.A."/>
            <person name="James T."/>
            <person name="Longcore J."/>
            <person name="Birren B."/>
        </authorList>
    </citation>
    <scope>NUCLEOTIDE SEQUENCE [LARGE SCALE GENOMIC DNA]</scope>
    <source>
        <strain evidence="14 15">JEL423</strain>
    </source>
</reference>
<dbReference type="GO" id="GO:0042393">
    <property type="term" value="F:histone binding"/>
    <property type="evidence" value="ECO:0007669"/>
    <property type="project" value="TreeGrafter"/>
</dbReference>
<dbReference type="eggNOG" id="KOG0414">
    <property type="taxonomic scope" value="Eukaryota"/>
</dbReference>
<evidence type="ECO:0000256" key="3">
    <source>
        <dbReference type="ARBA" id="ARBA00009606"/>
    </source>
</evidence>
<evidence type="ECO:0000259" key="12">
    <source>
        <dbReference type="Pfam" id="PF12717"/>
    </source>
</evidence>
<dbReference type="Gene3D" id="1.25.10.10">
    <property type="entry name" value="Leucine-rich Repeat Variant"/>
    <property type="match status" value="2"/>
</dbReference>
<feature type="region of interest" description="Disordered" evidence="11">
    <location>
        <begin position="1158"/>
        <end position="1204"/>
    </location>
</feature>
<evidence type="ECO:0000256" key="6">
    <source>
        <dbReference type="ARBA" id="ARBA00022776"/>
    </source>
</evidence>
<evidence type="ECO:0000256" key="10">
    <source>
        <dbReference type="PIRNR" id="PIRNR017127"/>
    </source>
</evidence>
<keyword evidence="9 10" id="KW-0131">Cell cycle</keyword>
<reference evidence="14 15" key="1">
    <citation type="submission" date="2006-10" db="EMBL/GenBank/DDBJ databases">
        <title>The Genome Sequence of Batrachochytrium dendrobatidis JEL423.</title>
        <authorList>
            <consortium name="The Broad Institute Genome Sequencing Platform"/>
            <person name="Birren B."/>
            <person name="Lander E."/>
            <person name="Galagan J."/>
            <person name="Cuomo C."/>
            <person name="Devon K."/>
            <person name="Jaffe D."/>
            <person name="Butler J."/>
            <person name="Alvarez P."/>
            <person name="Gnerre S."/>
            <person name="Grabherr M."/>
            <person name="Kleber M."/>
            <person name="Mauceli E."/>
            <person name="Brockman W."/>
            <person name="Young S."/>
            <person name="LaButti K."/>
            <person name="Sykes S."/>
            <person name="DeCaprio D."/>
            <person name="Crawford M."/>
            <person name="Koehrsen M."/>
            <person name="Engels R."/>
            <person name="Montgomery P."/>
            <person name="Pearson M."/>
            <person name="Howarth C."/>
            <person name="Larson L."/>
            <person name="White J."/>
            <person name="O'Leary S."/>
            <person name="Kodira C."/>
            <person name="Zeng Q."/>
            <person name="Yandava C."/>
            <person name="Alvarado L."/>
            <person name="Longcore J."/>
            <person name="James T."/>
        </authorList>
    </citation>
    <scope>NUCLEOTIDE SEQUENCE [LARGE SCALE GENOMIC DNA]</scope>
    <source>
        <strain evidence="14 15">JEL423</strain>
    </source>
</reference>
<feature type="domain" description="Condensin complex subunit 1 C-terminal" evidence="12">
    <location>
        <begin position="907"/>
        <end position="1064"/>
    </location>
</feature>
<dbReference type="GO" id="GO:0051301">
    <property type="term" value="P:cell division"/>
    <property type="evidence" value="ECO:0007669"/>
    <property type="project" value="UniProtKB-KW"/>
</dbReference>
<dbReference type="EMBL" id="DS022300">
    <property type="protein sequence ID" value="OAJ36397.1"/>
    <property type="molecule type" value="Genomic_DNA"/>
</dbReference>
<dbReference type="GO" id="GO:0007076">
    <property type="term" value="P:mitotic chromosome condensation"/>
    <property type="evidence" value="ECO:0007669"/>
    <property type="project" value="InterPro"/>
</dbReference>
<evidence type="ECO:0000256" key="8">
    <source>
        <dbReference type="ARBA" id="ARBA00023242"/>
    </source>
</evidence>
<dbReference type="InterPro" id="IPR011989">
    <property type="entry name" value="ARM-like"/>
</dbReference>